<accession>A0A1E3X473</accession>
<dbReference type="GO" id="GO:0006352">
    <property type="term" value="P:DNA-templated transcription initiation"/>
    <property type="evidence" value="ECO:0007669"/>
    <property type="project" value="InterPro"/>
</dbReference>
<dbReference type="SUPFAM" id="SSF88659">
    <property type="entry name" value="Sigma3 and sigma4 domains of RNA polymerase sigma factors"/>
    <property type="match status" value="1"/>
</dbReference>
<dbReference type="InterPro" id="IPR007630">
    <property type="entry name" value="RNA_pol_sigma70_r4"/>
</dbReference>
<dbReference type="GO" id="GO:0003700">
    <property type="term" value="F:DNA-binding transcription factor activity"/>
    <property type="evidence" value="ECO:0007669"/>
    <property type="project" value="InterPro"/>
</dbReference>
<dbReference type="InterPro" id="IPR036388">
    <property type="entry name" value="WH-like_DNA-bd_sf"/>
</dbReference>
<dbReference type="Proteomes" id="UP000094056">
    <property type="component" value="Unassembled WGS sequence"/>
</dbReference>
<dbReference type="AlphaFoldDB" id="A0A1E3X473"/>
<feature type="domain" description="RNA polymerase sigma-70 region 4" evidence="1">
    <location>
        <begin position="402"/>
        <end position="445"/>
    </location>
</feature>
<proteinExistence type="predicted"/>
<evidence type="ECO:0000313" key="3">
    <source>
        <dbReference type="Proteomes" id="UP000094056"/>
    </source>
</evidence>
<protein>
    <submittedName>
        <fullName evidence="2">RNA polymerase sigma factor RpoS</fullName>
    </submittedName>
</protein>
<dbReference type="InterPro" id="IPR013324">
    <property type="entry name" value="RNA_pol_sigma_r3/r4-like"/>
</dbReference>
<dbReference type="EMBL" id="MAYW01000227">
    <property type="protein sequence ID" value="ODS30425.1"/>
    <property type="molecule type" value="Genomic_DNA"/>
</dbReference>
<evidence type="ECO:0000259" key="1">
    <source>
        <dbReference type="Pfam" id="PF04545"/>
    </source>
</evidence>
<dbReference type="Pfam" id="PF04545">
    <property type="entry name" value="Sigma70_r4"/>
    <property type="match status" value="1"/>
</dbReference>
<dbReference type="Gene3D" id="1.10.10.10">
    <property type="entry name" value="Winged helix-like DNA-binding domain superfamily/Winged helix DNA-binding domain"/>
    <property type="match status" value="1"/>
</dbReference>
<name>A0A1E3X473_9BACT</name>
<sequence>MFDIGKELSDLQDDLLSFMRVNRIYTLEKLLNFSDTYLCSLKGYNRQVFDIIDTLRKGDEEVIDKNLLERKQQIKTPSIEEMELSAWLFYIIRKEGYEYNPFDFFMLSNSTLMTFEFFGRYQLNEVRKLRKYYRIYLRTIYDESIVNELLDDNISYRLQRIIEQEGYLGRRDEFLAIDDATLLSLLGFGPGCLNEVYQLRSKKKSPSPRKFRSSGRKFPTLEKKQYPVICIPKEIKDLELTYILKFSSRLNTKAYHQLKRLFRRFSIFSDLDGLSLQEVFRKPGIGRVTINQLSNWLSNFHTETFALLADKITNQNLLIDEVHITQNLGDFLIEQSVSFIHEIEKLDLFLGSIELGFLSLQTKLALLELRTLVWDNAEELSTGARATKDTSLVTWVDDFIVEHLKPKERKIVLDRWNSEAGERTLENVAEINGITRERVRQIVAKIKDQFSKLYFSEEDDWILKYFKDLIMQNISAIRYDDIISDENVKLAFNKNLYIGFLAFVLECVPFEKRRYGYLPSRLGYNIIGSEYYNLEDELYEMASIPNLVNLPHFLNEKDTKSQLKYLKAILVSEVLTITKHGTEVYVNRTSYGIVQLLRQCIREYDRPVEFEEFIDFLISNPFYPSKSHLQLTEQFGRKGSSPIAVTLNRVDDFIRLDRYVWGFEKHVSYPKIQWRDIEKACRDVLTKLGHQASTTYLFEIIQDYFPDLRSKYELNYILQRDLYLSYLGFMTFTLKSGGQKERLKIKDLVVKLFEEDPTPKSGDDIFLELEKVRTMPTREGQSTILRHIEGLKYYRPSYFGLDRFHRENLDHLSKHEPYLKLLLSRMYPHTYLEDIMEELEVGESPESYLSFLNQCKSIIHWELNQQHFFTRKDSSNFMIVLTILAQSNKPMFLDELILVLKSRLGNIKIEKIRLRRDLDSDPRIGLLKSGEYKYVDIVDHIDQYRPLLDEIEDYLLHKGQLVDVFDLHKHVDEFSENDKPSEPEEFLGLFKFDNRFKVLADGLVGIL</sequence>
<evidence type="ECO:0000313" key="2">
    <source>
        <dbReference type="EMBL" id="ODS30425.1"/>
    </source>
</evidence>
<reference evidence="2 3" key="1">
    <citation type="submission" date="2016-07" db="EMBL/GenBank/DDBJ databases">
        <title>Draft genome of Scalindua rubra, obtained from a brine-seawater interface in the Red Sea, sheds light on salt adaptation in anammox bacteria.</title>
        <authorList>
            <person name="Speth D.R."/>
            <person name="Lagkouvardos I."/>
            <person name="Wang Y."/>
            <person name="Qian P.-Y."/>
            <person name="Dutilh B.E."/>
            <person name="Jetten M.S."/>
        </authorList>
    </citation>
    <scope>NUCLEOTIDE SEQUENCE [LARGE SCALE GENOMIC DNA]</scope>
    <source>
        <strain evidence="2">BSI-1</strain>
    </source>
</reference>
<gene>
    <name evidence="2" type="primary">rpoS</name>
    <name evidence="2" type="ORF">SCARUB_04467</name>
</gene>
<comment type="caution">
    <text evidence="2">The sequence shown here is derived from an EMBL/GenBank/DDBJ whole genome shotgun (WGS) entry which is preliminary data.</text>
</comment>
<organism evidence="2 3">
    <name type="scientific">Candidatus Scalindua rubra</name>
    <dbReference type="NCBI Taxonomy" id="1872076"/>
    <lineage>
        <taxon>Bacteria</taxon>
        <taxon>Pseudomonadati</taxon>
        <taxon>Planctomycetota</taxon>
        <taxon>Candidatus Brocadiia</taxon>
        <taxon>Candidatus Brocadiales</taxon>
        <taxon>Candidatus Scalinduaceae</taxon>
        <taxon>Candidatus Scalindua</taxon>
    </lineage>
</organism>